<accession>A0A069DSY1</accession>
<reference evidence="1" key="1">
    <citation type="journal article" date="2015" name="J. Med. Entomol.">
        <title>A Deep Insight Into the Sialotranscriptome of the Chagas Disease Vector, Panstrongylus megistus (Hemiptera: Heteroptera).</title>
        <authorList>
            <person name="Ribeiro J.M."/>
            <person name="Schwarz A."/>
            <person name="Francischetti I.M."/>
        </authorList>
    </citation>
    <scope>NUCLEOTIDE SEQUENCE</scope>
    <source>
        <tissue evidence="1">Salivary glands</tissue>
    </source>
</reference>
<protein>
    <submittedName>
        <fullName evidence="1">Uncharacterized protein</fullName>
    </submittedName>
</protein>
<proteinExistence type="evidence at transcript level"/>
<name>A0A069DSY1_9HEMI</name>
<organism evidence="1">
    <name type="scientific">Panstrongylus megistus</name>
    <dbReference type="NCBI Taxonomy" id="65343"/>
    <lineage>
        <taxon>Eukaryota</taxon>
        <taxon>Metazoa</taxon>
        <taxon>Ecdysozoa</taxon>
        <taxon>Arthropoda</taxon>
        <taxon>Hexapoda</taxon>
        <taxon>Insecta</taxon>
        <taxon>Pterygota</taxon>
        <taxon>Neoptera</taxon>
        <taxon>Paraneoptera</taxon>
        <taxon>Hemiptera</taxon>
        <taxon>Heteroptera</taxon>
        <taxon>Panheteroptera</taxon>
        <taxon>Cimicomorpha</taxon>
        <taxon>Reduviidae</taxon>
        <taxon>Triatominae</taxon>
        <taxon>Panstrongylus</taxon>
    </lineage>
</organism>
<dbReference type="Pfam" id="PF14964">
    <property type="entry name" value="INTS15"/>
    <property type="match status" value="1"/>
</dbReference>
<dbReference type="PANTHER" id="PTHR14540">
    <property type="entry name" value="INTEGRATOR COMPLEX SUBUNIT 15"/>
    <property type="match status" value="1"/>
</dbReference>
<sequence>MQSKSGDLNSSEIKSALRKSELRFSARDALLKAEELICSYNSNLNRQQALKQTELTLEIIAEFVFNEVDRRGVRKKLTSTEEVEVILAVIDHLVLAKTEVRRNAVFLSLFPLHHSTDRTWFLVTLISLAISTISVPVLSAAAAHLQQVGCTSTYASHFARKLVQEYFMLVPIDTQAVIDLPKDAPLFVANFLTAVTEGYSFVEGKQKFILPPRHMLEIVVRWIKDNPRLCLTPLLPAYHPALPQGAIVMPAVTPYTGLFKWCIMSVVDTSESSIQLYSLLESLLLSSLECAATEGLAENERNVVLAQDLATSVPALLGLCFDRSAVLNQAIDRLARIIQVTMVTQTLYGSKPELWRQLESLPPNKLMQHVKENIFKT</sequence>
<dbReference type="AlphaFoldDB" id="A0A069DSY1"/>
<dbReference type="PANTHER" id="PTHR14540:SF2">
    <property type="entry name" value="INTEGRATOR COMPLEX SUBUNIT 15"/>
    <property type="match status" value="1"/>
</dbReference>
<dbReference type="InterPro" id="IPR027844">
    <property type="entry name" value="INTS15"/>
</dbReference>
<evidence type="ECO:0000313" key="1">
    <source>
        <dbReference type="EMBL" id="JAC87055.1"/>
    </source>
</evidence>
<dbReference type="EMBL" id="GBGD01001834">
    <property type="protein sequence ID" value="JAC87055.1"/>
    <property type="molecule type" value="mRNA"/>
</dbReference>